<sequence length="309" mass="33421">MHTRREVIRRGAVAATAAGTGVVAGCLGAEETADVDEAFELLDENFQVIGEFDELEEEELPDQAEISGVRERADEAEALLIAAEDGAEDDELQDAIELGLDLVEFQRDAARFSEALIDAMNALDVFDARLAADQHDEAIEAAEDGQQALETANDALSSLIDTLAEIDEDHDAIQDRVDLLVSVDKLETADDELDVLEEIVSALEGMARGLQAFEAGLEALEEEEFDKADTHVTDAKSEFEDVADQFDELEADPDVPAHMEADVIELNAEATALSDAIGHFQQAVEAADDGDWDEMDEQLDAMEAAIDGL</sequence>
<protein>
    <submittedName>
        <fullName evidence="2">Uncharacterized protein</fullName>
    </submittedName>
</protein>
<keyword evidence="3" id="KW-1185">Reference proteome</keyword>
<dbReference type="Proteomes" id="UP000011607">
    <property type="component" value="Unassembled WGS sequence"/>
</dbReference>
<keyword evidence="1" id="KW-0175">Coiled coil</keyword>
<feature type="coiled-coil region" evidence="1">
    <location>
        <begin position="149"/>
        <end position="252"/>
    </location>
</feature>
<comment type="caution">
    <text evidence="2">The sequence shown here is derived from an EMBL/GenBank/DDBJ whole genome shotgun (WGS) entry which is preliminary data.</text>
</comment>
<name>M0M5A0_9EURY</name>
<dbReference type="RefSeq" id="WP_006672322.1">
    <property type="nucleotide sequence ID" value="NZ_AOMA01000070.1"/>
</dbReference>
<dbReference type="eggNOG" id="arCOG06816">
    <property type="taxonomic scope" value="Archaea"/>
</dbReference>
<evidence type="ECO:0000313" key="2">
    <source>
        <dbReference type="EMBL" id="EMA40886.1"/>
    </source>
</evidence>
<dbReference type="PROSITE" id="PS51257">
    <property type="entry name" value="PROKAR_LIPOPROTEIN"/>
    <property type="match status" value="1"/>
</dbReference>
<evidence type="ECO:0000256" key="1">
    <source>
        <dbReference type="SAM" id="Coils"/>
    </source>
</evidence>
<proteinExistence type="predicted"/>
<dbReference type="AlphaFoldDB" id="M0M5A0"/>
<gene>
    <name evidence="2" type="ORF">C446_06905</name>
</gene>
<reference evidence="2 3" key="1">
    <citation type="journal article" date="2014" name="PLoS Genet.">
        <title>Phylogenetically driven sequencing of extremely halophilic archaea reveals strategies for static and dynamic osmo-response.</title>
        <authorList>
            <person name="Becker E.A."/>
            <person name="Seitzer P.M."/>
            <person name="Tritt A."/>
            <person name="Larsen D."/>
            <person name="Krusor M."/>
            <person name="Yao A.I."/>
            <person name="Wu D."/>
            <person name="Madern D."/>
            <person name="Eisen J.A."/>
            <person name="Darling A.E."/>
            <person name="Facciotti M.T."/>
        </authorList>
    </citation>
    <scope>NUCLEOTIDE SEQUENCE [LARGE SCALE GENOMIC DNA]</scope>
    <source>
        <strain evidence="2 3">JCM 10879</strain>
    </source>
</reference>
<accession>M0M5A0</accession>
<dbReference type="OrthoDB" id="351382at2157"/>
<evidence type="ECO:0000313" key="3">
    <source>
        <dbReference type="Proteomes" id="UP000011607"/>
    </source>
</evidence>
<dbReference type="EMBL" id="AOMA01000070">
    <property type="protein sequence ID" value="EMA40886.1"/>
    <property type="molecule type" value="Genomic_DNA"/>
</dbReference>
<organism evidence="2 3">
    <name type="scientific">Halobiforma nitratireducens JCM 10879</name>
    <dbReference type="NCBI Taxonomy" id="1227454"/>
    <lineage>
        <taxon>Archaea</taxon>
        <taxon>Methanobacteriati</taxon>
        <taxon>Methanobacteriota</taxon>
        <taxon>Stenosarchaea group</taxon>
        <taxon>Halobacteria</taxon>
        <taxon>Halobacteriales</taxon>
        <taxon>Natrialbaceae</taxon>
        <taxon>Halobiforma</taxon>
    </lineage>
</organism>